<organism evidence="10 11">
    <name type="scientific">Paenibacillus terrae</name>
    <dbReference type="NCBI Taxonomy" id="159743"/>
    <lineage>
        <taxon>Bacteria</taxon>
        <taxon>Bacillati</taxon>
        <taxon>Bacillota</taxon>
        <taxon>Bacilli</taxon>
        <taxon>Bacillales</taxon>
        <taxon>Paenibacillaceae</taxon>
        <taxon>Paenibacillus</taxon>
    </lineage>
</organism>
<evidence type="ECO:0000256" key="2">
    <source>
        <dbReference type="ARBA" id="ARBA00007783"/>
    </source>
</evidence>
<accession>A0A0D7WX89</accession>
<dbReference type="InterPro" id="IPR013525">
    <property type="entry name" value="ABC2_TM"/>
</dbReference>
<dbReference type="Proteomes" id="UP000032534">
    <property type="component" value="Unassembled WGS sequence"/>
</dbReference>
<evidence type="ECO:0000256" key="1">
    <source>
        <dbReference type="ARBA" id="ARBA00004651"/>
    </source>
</evidence>
<comment type="subcellular location">
    <subcellularLocation>
        <location evidence="1">Cell membrane</location>
        <topology evidence="1">Multi-pass membrane protein</topology>
    </subcellularLocation>
</comment>
<comment type="caution">
    <text evidence="10">The sequence shown here is derived from an EMBL/GenBank/DDBJ whole genome shotgun (WGS) entry which is preliminary data.</text>
</comment>
<feature type="transmembrane region" description="Helical" evidence="8">
    <location>
        <begin position="191"/>
        <end position="212"/>
    </location>
</feature>
<sequence length="407" mass="45350">MQDQQERLRIRDVFREEWLSIFRDRRFMAILLITPIVYTILFGFLYSHQRITEMPVTVYDGDNSQLSRQIIQAFDATDSFAVTRQATNQEDVVRQVETGEAKVGIVIPDNFTTRLKHGENPPVLTLIDGSNMMYSNSASRIANQVISSVSAGVSVNSMKQKGMNADQAASTLSTIPFRSRVLFNPVYDYKLFMPLGVISAALQQCLLLGIALSCTRDKEAGTWGKFAAWKNTPWRLAIAKLTPYYVAGAFNVLTVFSISALCFDIPFRGQVLPLILVSLAFNFALCGLGFLFSLFSKTRVDATQTLMLIAVPSFMLSGYTWPLEAMPGFLRGVAEILPLTYFLDAVRNITLKGLDITYVFKDTIALGVIGCVSLLVSFAIYPLFFRQRQTADQHADISTQEGVTLKG</sequence>
<evidence type="ECO:0000256" key="6">
    <source>
        <dbReference type="ARBA" id="ARBA00022989"/>
    </source>
</evidence>
<evidence type="ECO:0000256" key="3">
    <source>
        <dbReference type="ARBA" id="ARBA00022448"/>
    </source>
</evidence>
<evidence type="ECO:0000256" key="5">
    <source>
        <dbReference type="ARBA" id="ARBA00022692"/>
    </source>
</evidence>
<dbReference type="PANTHER" id="PTHR30294:SF29">
    <property type="entry name" value="MULTIDRUG ABC TRANSPORTER PERMEASE YBHS-RELATED"/>
    <property type="match status" value="1"/>
</dbReference>
<keyword evidence="3" id="KW-0813">Transport</keyword>
<dbReference type="EMBL" id="JTHP01000048">
    <property type="protein sequence ID" value="KJD43801.1"/>
    <property type="molecule type" value="Genomic_DNA"/>
</dbReference>
<comment type="similarity">
    <text evidence="2">Belongs to the ABC-2 integral membrane protein family.</text>
</comment>
<keyword evidence="7 8" id="KW-0472">Membrane</keyword>
<reference evidence="10 11" key="1">
    <citation type="submission" date="2014-11" db="EMBL/GenBank/DDBJ databases">
        <title>Draft Genome Sequences of Paenibacillus polymyxa NRRL B-30509 and Paenibacillus terrae NRRL B-30644, Strains from a Poultry Environment that Produce Tridecaptin A and Paenicidins.</title>
        <authorList>
            <person name="van Belkum M.J."/>
            <person name="Lohans C.T."/>
            <person name="Vederas J.C."/>
        </authorList>
    </citation>
    <scope>NUCLEOTIDE SEQUENCE [LARGE SCALE GENOMIC DNA]</scope>
    <source>
        <strain evidence="10 11">NRRL B-30644</strain>
    </source>
</reference>
<keyword evidence="6 8" id="KW-1133">Transmembrane helix</keyword>
<dbReference type="GO" id="GO:0140359">
    <property type="term" value="F:ABC-type transporter activity"/>
    <property type="evidence" value="ECO:0007669"/>
    <property type="project" value="InterPro"/>
</dbReference>
<dbReference type="AlphaFoldDB" id="A0A0D7WX89"/>
<evidence type="ECO:0000259" key="9">
    <source>
        <dbReference type="PROSITE" id="PS51012"/>
    </source>
</evidence>
<evidence type="ECO:0000313" key="10">
    <source>
        <dbReference type="EMBL" id="KJD43801.1"/>
    </source>
</evidence>
<name>A0A0D7WX89_9BACL</name>
<evidence type="ECO:0000256" key="4">
    <source>
        <dbReference type="ARBA" id="ARBA00022475"/>
    </source>
</evidence>
<dbReference type="OrthoDB" id="9788252at2"/>
<proteinExistence type="inferred from homology"/>
<feature type="transmembrane region" description="Helical" evidence="8">
    <location>
        <begin position="27"/>
        <end position="46"/>
    </location>
</feature>
<evidence type="ECO:0000313" key="11">
    <source>
        <dbReference type="Proteomes" id="UP000032534"/>
    </source>
</evidence>
<feature type="transmembrane region" description="Helical" evidence="8">
    <location>
        <begin position="364"/>
        <end position="384"/>
    </location>
</feature>
<gene>
    <name evidence="10" type="ORF">QD47_20390</name>
</gene>
<feature type="domain" description="ABC transmembrane type-2" evidence="9">
    <location>
        <begin position="139"/>
        <end position="384"/>
    </location>
</feature>
<protein>
    <submittedName>
        <fullName evidence="10">Multidrug ABC transporter permease</fullName>
    </submittedName>
</protein>
<feature type="transmembrane region" description="Helical" evidence="8">
    <location>
        <begin position="273"/>
        <end position="295"/>
    </location>
</feature>
<dbReference type="InterPro" id="IPR051449">
    <property type="entry name" value="ABC-2_transporter_component"/>
</dbReference>
<dbReference type="PANTHER" id="PTHR30294">
    <property type="entry name" value="MEMBRANE COMPONENT OF ABC TRANSPORTER YHHJ-RELATED"/>
    <property type="match status" value="1"/>
</dbReference>
<keyword evidence="11" id="KW-1185">Reference proteome</keyword>
<keyword evidence="4" id="KW-1003">Cell membrane</keyword>
<keyword evidence="5 8" id="KW-0812">Transmembrane</keyword>
<dbReference type="PROSITE" id="PS51012">
    <property type="entry name" value="ABC_TM2"/>
    <property type="match status" value="1"/>
</dbReference>
<feature type="transmembrane region" description="Helical" evidence="8">
    <location>
        <begin position="244"/>
        <end position="267"/>
    </location>
</feature>
<feature type="transmembrane region" description="Helical" evidence="8">
    <location>
        <begin position="302"/>
        <end position="321"/>
    </location>
</feature>
<dbReference type="Pfam" id="PF12698">
    <property type="entry name" value="ABC2_membrane_3"/>
    <property type="match status" value="1"/>
</dbReference>
<dbReference type="PATRIC" id="fig|159743.3.peg.4533"/>
<evidence type="ECO:0000256" key="7">
    <source>
        <dbReference type="ARBA" id="ARBA00023136"/>
    </source>
</evidence>
<dbReference type="RefSeq" id="WP_044647851.1">
    <property type="nucleotide sequence ID" value="NZ_JTHP01000048.1"/>
</dbReference>
<dbReference type="Gene3D" id="3.40.1710.10">
    <property type="entry name" value="abc type-2 transporter like domain"/>
    <property type="match status" value="1"/>
</dbReference>
<dbReference type="InterPro" id="IPR047817">
    <property type="entry name" value="ABC2_TM_bact-type"/>
</dbReference>
<dbReference type="GO" id="GO:0005886">
    <property type="term" value="C:plasma membrane"/>
    <property type="evidence" value="ECO:0007669"/>
    <property type="project" value="UniProtKB-SubCell"/>
</dbReference>
<evidence type="ECO:0000256" key="8">
    <source>
        <dbReference type="SAM" id="Phobius"/>
    </source>
</evidence>